<dbReference type="AlphaFoldDB" id="A0A1D6LJ31"/>
<reference evidence="1" key="1">
    <citation type="submission" date="2015-12" db="EMBL/GenBank/DDBJ databases">
        <title>Update maize B73 reference genome by single molecule sequencing technologies.</title>
        <authorList>
            <consortium name="Maize Genome Sequencing Project"/>
            <person name="Ware D."/>
        </authorList>
    </citation>
    <scope>NUCLEOTIDE SEQUENCE</scope>
    <source>
        <tissue evidence="1">Seedling</tissue>
    </source>
</reference>
<protein>
    <submittedName>
        <fullName evidence="1">Uncharacterized protein</fullName>
    </submittedName>
</protein>
<organism evidence="1">
    <name type="scientific">Zea mays</name>
    <name type="common">Maize</name>
    <dbReference type="NCBI Taxonomy" id="4577"/>
    <lineage>
        <taxon>Eukaryota</taxon>
        <taxon>Viridiplantae</taxon>
        <taxon>Streptophyta</taxon>
        <taxon>Embryophyta</taxon>
        <taxon>Tracheophyta</taxon>
        <taxon>Spermatophyta</taxon>
        <taxon>Magnoliopsida</taxon>
        <taxon>Liliopsida</taxon>
        <taxon>Poales</taxon>
        <taxon>Poaceae</taxon>
        <taxon>PACMAD clade</taxon>
        <taxon>Panicoideae</taxon>
        <taxon>Andropogonodae</taxon>
        <taxon>Andropogoneae</taxon>
        <taxon>Tripsacinae</taxon>
        <taxon>Zea</taxon>
    </lineage>
</organism>
<evidence type="ECO:0000313" key="1">
    <source>
        <dbReference type="EMBL" id="AQK79786.1"/>
    </source>
</evidence>
<gene>
    <name evidence="1" type="ORF">ZEAMMB73_Zm00001d035864</name>
</gene>
<proteinExistence type="predicted"/>
<sequence length="31" mass="3373">MKLESISLLLLLSGPVDFTFLPLLLEAGQVD</sequence>
<dbReference type="EMBL" id="CM000782">
    <property type="protein sequence ID" value="AQK79786.1"/>
    <property type="molecule type" value="Genomic_DNA"/>
</dbReference>
<name>A0A1D6LJ31_MAIZE</name>
<dbReference type="InParanoid" id="A0A1D6LJ31"/>
<accession>A0A1D6LJ31</accession>